<evidence type="ECO:0000259" key="2">
    <source>
        <dbReference type="Pfam" id="PF07238"/>
    </source>
</evidence>
<comment type="subunit">
    <text evidence="1">Monomer in both c-di-GMP-bound and free forms.</text>
</comment>
<dbReference type="AlphaFoldDB" id="A0A1H4ERP0"/>
<dbReference type="PIRSF" id="PIRSF028141">
    <property type="entry name" value="C-di-GMP_BP_PA4608"/>
    <property type="match status" value="1"/>
</dbReference>
<dbReference type="Gene3D" id="2.40.10.220">
    <property type="entry name" value="predicted glycosyltransferase like domains"/>
    <property type="match status" value="1"/>
</dbReference>
<feature type="domain" description="PilZ" evidence="2">
    <location>
        <begin position="6"/>
        <end position="102"/>
    </location>
</feature>
<dbReference type="STRING" id="1122198.SAMN02745729_10939"/>
<gene>
    <name evidence="3" type="ORF">SAMN02745729_10939</name>
</gene>
<dbReference type="Proteomes" id="UP000242469">
    <property type="component" value="Unassembled WGS sequence"/>
</dbReference>
<keyword evidence="1" id="KW-0547">Nucleotide-binding</keyword>
<dbReference type="SUPFAM" id="SSF141371">
    <property type="entry name" value="PilZ domain-like"/>
    <property type="match status" value="1"/>
</dbReference>
<dbReference type="Pfam" id="PF07238">
    <property type="entry name" value="PilZ"/>
    <property type="match status" value="1"/>
</dbReference>
<dbReference type="InterPro" id="IPR009875">
    <property type="entry name" value="PilZ_domain"/>
</dbReference>
<dbReference type="InterPro" id="IPR027021">
    <property type="entry name" value="C-di-GMP_BP_PA4608"/>
</dbReference>
<dbReference type="EMBL" id="FNRJ01000009">
    <property type="protein sequence ID" value="SEA87733.1"/>
    <property type="molecule type" value="Genomic_DNA"/>
</dbReference>
<reference evidence="4" key="1">
    <citation type="submission" date="2016-10" db="EMBL/GenBank/DDBJ databases">
        <authorList>
            <person name="Varghese N."/>
            <person name="Submissions S."/>
        </authorList>
    </citation>
    <scope>NUCLEOTIDE SEQUENCE [LARGE SCALE GENOMIC DNA]</scope>
    <source>
        <strain evidence="4">DSM 11526</strain>
    </source>
</reference>
<keyword evidence="1" id="KW-0973">c-di-GMP</keyword>
<sequence length="127" mass="14282">MNTNNERRRFTRIPFDAECELHSDKGSAVVQLVDISLRGALVESSHPLPVGMNDHVKLHLYLANDILIEIPAILTHSQPPQYGFTAGEMEIDSITHLRRLVELNLGDEALLERELEQLLSDDESAQV</sequence>
<dbReference type="GO" id="GO:0035438">
    <property type="term" value="F:cyclic-di-GMP binding"/>
    <property type="evidence" value="ECO:0007669"/>
    <property type="project" value="InterPro"/>
</dbReference>
<accession>A0A1H4ERP0</accession>
<dbReference type="OrthoDB" id="5298508at2"/>
<evidence type="ECO:0000313" key="4">
    <source>
        <dbReference type="Proteomes" id="UP000242469"/>
    </source>
</evidence>
<comment type="function">
    <text evidence="1">Binds the second messenger bis-(3'-5') cyclic dimeric guanosine monophosphate (c-di-GMP). Can bind two c-di-GMP molecules per monomer. May play a role in bacterial second-messenger regulated processes. Binding to c-di-GMP induces a conformational change of the C- and N-termini resulting in the exposure of a highly negative surface on one side of the protein to a possible effector protein.</text>
</comment>
<organism evidence="3 4">
    <name type="scientific">Marinobacterium iners DSM 11526</name>
    <dbReference type="NCBI Taxonomy" id="1122198"/>
    <lineage>
        <taxon>Bacteria</taxon>
        <taxon>Pseudomonadati</taxon>
        <taxon>Pseudomonadota</taxon>
        <taxon>Gammaproteobacteria</taxon>
        <taxon>Oceanospirillales</taxon>
        <taxon>Oceanospirillaceae</taxon>
        <taxon>Marinobacterium</taxon>
    </lineage>
</organism>
<protein>
    <recommendedName>
        <fullName evidence="1">Cyclic diguanosine monophosphate-binding protein</fullName>
        <shortName evidence="1">c-di-GMP-binding protein</shortName>
    </recommendedName>
    <alternativeName>
        <fullName evidence="1">Pilz domain-containing protein</fullName>
    </alternativeName>
</protein>
<evidence type="ECO:0000256" key="1">
    <source>
        <dbReference type="PIRNR" id="PIRNR028141"/>
    </source>
</evidence>
<name>A0A1H4ERP0_9GAMM</name>
<dbReference type="RefSeq" id="WP_091826804.1">
    <property type="nucleotide sequence ID" value="NZ_FNRJ01000009.1"/>
</dbReference>
<proteinExistence type="predicted"/>
<keyword evidence="4" id="KW-1185">Reference proteome</keyword>
<evidence type="ECO:0000313" key="3">
    <source>
        <dbReference type="EMBL" id="SEA87733.1"/>
    </source>
</evidence>